<dbReference type="Proteomes" id="UP001172457">
    <property type="component" value="Chromosome 1"/>
</dbReference>
<accession>A0AA38UBW4</accession>
<dbReference type="GO" id="GO:0046983">
    <property type="term" value="F:protein dimerization activity"/>
    <property type="evidence" value="ECO:0007669"/>
    <property type="project" value="InterPro"/>
</dbReference>
<dbReference type="SUPFAM" id="SSF53098">
    <property type="entry name" value="Ribonuclease H-like"/>
    <property type="match status" value="1"/>
</dbReference>
<reference evidence="2" key="1">
    <citation type="submission" date="2023-03" db="EMBL/GenBank/DDBJ databases">
        <title>Chromosome-scale reference genome and RAD-based genetic map of yellow starthistle (Centaurea solstitialis) reveal putative structural variation and QTLs associated with invader traits.</title>
        <authorList>
            <person name="Reatini B."/>
            <person name="Cang F.A."/>
            <person name="Jiang Q."/>
            <person name="Mckibben M.T.W."/>
            <person name="Barker M.S."/>
            <person name="Rieseberg L.H."/>
            <person name="Dlugosch K.M."/>
        </authorList>
    </citation>
    <scope>NUCLEOTIDE SEQUENCE</scope>
    <source>
        <strain evidence="2">CAN-66</strain>
        <tissue evidence="2">Leaf</tissue>
    </source>
</reference>
<dbReference type="EMBL" id="JARYMX010000001">
    <property type="protein sequence ID" value="KAJ9566933.1"/>
    <property type="molecule type" value="Genomic_DNA"/>
</dbReference>
<gene>
    <name evidence="2" type="ORF">OSB04_002899</name>
</gene>
<protein>
    <recommendedName>
        <fullName evidence="1">HAT C-terminal dimerisation domain-containing protein</fullName>
    </recommendedName>
</protein>
<keyword evidence="3" id="KW-1185">Reference proteome</keyword>
<proteinExistence type="predicted"/>
<dbReference type="Pfam" id="PF05699">
    <property type="entry name" value="Dimer_Tnp_hAT"/>
    <property type="match status" value="1"/>
</dbReference>
<feature type="domain" description="HAT C-terminal dimerisation" evidence="1">
    <location>
        <begin position="122"/>
        <end position="195"/>
    </location>
</feature>
<dbReference type="InterPro" id="IPR008906">
    <property type="entry name" value="HATC_C_dom"/>
</dbReference>
<sequence length="302" mass="35363">MGEIYERMDDMLGEIKDVMKENAYSSYYPEVEKIVVDRWDKMTIPVHCLGFALNPRFYHKIYLDKLAPAGLARKAPNEDVEVVRGVMDTFTKIAKNDEEDKLLREKFTRFHTKKGIYSMVATQANSVTMDAIYWWSSYEAETRELAEVAKKVLSQPISSSSAERNWSTYSYIHNDKRNRLNSKRSDKLVFIHSNIRLLSQFSEDYKSGPYKKWDVQKVGHESGKCVCGRFKRKIGKHGMGKFGIQRERKKSKGGRYLESRLGLVLWFLKYVFSSGYTYRNIWYIVPEAYRNEPTPPNRIHLT</sequence>
<evidence type="ECO:0000259" key="1">
    <source>
        <dbReference type="Pfam" id="PF05699"/>
    </source>
</evidence>
<name>A0AA38UBW4_9ASTR</name>
<dbReference type="InterPro" id="IPR012337">
    <property type="entry name" value="RNaseH-like_sf"/>
</dbReference>
<dbReference type="AlphaFoldDB" id="A0AA38UBW4"/>
<comment type="caution">
    <text evidence="2">The sequence shown here is derived from an EMBL/GenBank/DDBJ whole genome shotgun (WGS) entry which is preliminary data.</text>
</comment>
<evidence type="ECO:0000313" key="3">
    <source>
        <dbReference type="Proteomes" id="UP001172457"/>
    </source>
</evidence>
<organism evidence="2 3">
    <name type="scientific">Centaurea solstitialis</name>
    <name type="common">yellow star-thistle</name>
    <dbReference type="NCBI Taxonomy" id="347529"/>
    <lineage>
        <taxon>Eukaryota</taxon>
        <taxon>Viridiplantae</taxon>
        <taxon>Streptophyta</taxon>
        <taxon>Embryophyta</taxon>
        <taxon>Tracheophyta</taxon>
        <taxon>Spermatophyta</taxon>
        <taxon>Magnoliopsida</taxon>
        <taxon>eudicotyledons</taxon>
        <taxon>Gunneridae</taxon>
        <taxon>Pentapetalae</taxon>
        <taxon>asterids</taxon>
        <taxon>campanulids</taxon>
        <taxon>Asterales</taxon>
        <taxon>Asteraceae</taxon>
        <taxon>Carduoideae</taxon>
        <taxon>Cardueae</taxon>
        <taxon>Centaureinae</taxon>
        <taxon>Centaurea</taxon>
    </lineage>
</organism>
<evidence type="ECO:0000313" key="2">
    <source>
        <dbReference type="EMBL" id="KAJ9566933.1"/>
    </source>
</evidence>